<dbReference type="Gene3D" id="3.40.50.10810">
    <property type="entry name" value="Tandem AAA-ATPase domain"/>
    <property type="match status" value="1"/>
</dbReference>
<dbReference type="PANTHER" id="PTHR45626:SF24">
    <property type="entry name" value="HELICASE-LIKE TRANSCRIPTION FACTOR CHR28-RELATED"/>
    <property type="match status" value="1"/>
</dbReference>
<dbReference type="GO" id="GO:0006281">
    <property type="term" value="P:DNA repair"/>
    <property type="evidence" value="ECO:0007669"/>
    <property type="project" value="TreeGrafter"/>
</dbReference>
<evidence type="ECO:0000256" key="4">
    <source>
        <dbReference type="ARBA" id="ARBA00022771"/>
    </source>
</evidence>
<dbReference type="Pfam" id="PF00176">
    <property type="entry name" value="SNF2-rel_dom"/>
    <property type="match status" value="1"/>
</dbReference>
<proteinExistence type="inferred from homology"/>
<evidence type="ECO:0000256" key="3">
    <source>
        <dbReference type="ARBA" id="ARBA00022741"/>
    </source>
</evidence>
<dbReference type="PROSITE" id="PS00518">
    <property type="entry name" value="ZF_RING_1"/>
    <property type="match status" value="1"/>
</dbReference>
<dbReference type="SMART" id="SM00490">
    <property type="entry name" value="HELICc"/>
    <property type="match status" value="1"/>
</dbReference>
<dbReference type="GO" id="GO:0016787">
    <property type="term" value="F:hydrolase activity"/>
    <property type="evidence" value="ECO:0007669"/>
    <property type="project" value="UniProtKB-KW"/>
</dbReference>
<dbReference type="InterPro" id="IPR050628">
    <property type="entry name" value="SNF2_RAD54_helicase_TF"/>
</dbReference>
<evidence type="ECO:0000256" key="9">
    <source>
        <dbReference type="PROSITE-ProRule" id="PRU00175"/>
    </source>
</evidence>
<dbReference type="InterPro" id="IPR049730">
    <property type="entry name" value="SNF2/RAD54-like_C"/>
</dbReference>
<dbReference type="InterPro" id="IPR017907">
    <property type="entry name" value="Znf_RING_CS"/>
</dbReference>
<keyword evidence="7" id="KW-0862">Zinc</keyword>
<evidence type="ECO:0000256" key="7">
    <source>
        <dbReference type="ARBA" id="ARBA00022833"/>
    </source>
</evidence>
<feature type="domain" description="Helicase ATP-binding" evidence="12">
    <location>
        <begin position="505"/>
        <end position="726"/>
    </location>
</feature>
<dbReference type="GO" id="GO:0005634">
    <property type="term" value="C:nucleus"/>
    <property type="evidence" value="ECO:0007669"/>
    <property type="project" value="TreeGrafter"/>
</dbReference>
<evidence type="ECO:0008006" key="16">
    <source>
        <dbReference type="Google" id="ProtNLM"/>
    </source>
</evidence>
<dbReference type="InterPro" id="IPR001841">
    <property type="entry name" value="Znf_RING"/>
</dbReference>
<comment type="similarity">
    <text evidence="1">Belongs to the SNF2/RAD54 helicase family. RAD16 subfamily.</text>
</comment>
<dbReference type="PROSITE" id="PS51194">
    <property type="entry name" value="HELICASE_CTER"/>
    <property type="match status" value="1"/>
</dbReference>
<sequence>MAKVVHYILSSSDSETETEIKAVSPLKSSSSPILLCPTPISYAVGLDPQSQKLPWLQRSSDVMDVDRRVNKPQVYTGDACKVADQRRQPMNIDSSCIEVSGKDFENLPSKRTRGRIFAPSSKELNDISSFDVLNDPIQVLVDKNMDENIDSSCIEVSGKDFSKLPSKRTRRRAFAPVSVPVPAARIPYLVNENRVDENVDLNCVEVSSKDFSKIPSKRTRRRLFAPVSVPSTLSNAERFSAQNSVGYRSAEIHGNRYTSVGENVGDCNVNVKDALGLRMDGDVIMHEHEVNGLQHPTLGTEEPPVNSCDTSFKRALTHGGCDNPLRANVSDEKVHMESQLGDRGGGGVLFRDENVKWTYLPPRGVRILLVHQLQVIISPSPLKKDFAGTPTASVNDSAHHPGTKEKQTKWDGAMILYDKYVNKIISPSPLKKDFAGTPAASVNDSAHHPAIEEKHTEEHDERVVFQAAVQDLSQPKAEANLPDGLFTVPLLKHQKIALAWMVHRETTKLPCLGGILADDQGLGKTVSVIALIQYQRYIKSQSKTGDKSDHGMGESNDQHMFPNYADRFYIKRPEAGTLIVCPTSILCQWAQELDDKVADGAKLSVLVYHGSNRTKDHVKLAKYDVVLTTYAVVANAFPKEDGEIDDEVDGKKKNDIYSTGCTSDPLAKVEWLRVILDEAQCIKNHRTRSATSCCGLRAKSRWCLSGTPSQNKLDDLYSYFRFLKYHPYSYYSKFSSSLKSVSRTGCYKKLQVVLKTILLHRTKDTLIDGKPIVTLPPKSISLMKIELSTEERSFYSQLEARSSSQFMEYDRAGTINRNYANILVLLLYLRMACDHPYLVDKPPHKPVDKTSLEMARKLPRDTLCKFFSLLEDSSAVCGKCKDTPEDAVVTTCGHVFCHQCVAEHLVGARNLCPEFDCKVHLRSDLVYSKATLSRFFPSEPTNKATSSLKVIENSAVLQRSYKSSKIKAALEILKSNSKSSLSSGDCSVATPVKTIVFSQWTCMLDLMEISLDESGIRFKRFDGTMTLALRDKAVKDFISNPEVNVILMSLKAGNLGLNLVAACHVILLDPWWNPTTEDQAIDRAHRLGQTRPVTVSRLAVSETVEDRIFKLQEEKRELVASVFGDGKFGGSAARLTVDDLRFLFGFRV</sequence>
<dbReference type="Proteomes" id="UP000316621">
    <property type="component" value="Chromosome 3"/>
</dbReference>
<evidence type="ECO:0000313" key="15">
    <source>
        <dbReference type="Proteomes" id="UP000316621"/>
    </source>
</evidence>
<dbReference type="InterPro" id="IPR038718">
    <property type="entry name" value="SNF2-like_sf"/>
</dbReference>
<dbReference type="EMBL" id="CM010717">
    <property type="protein sequence ID" value="RZC53574.1"/>
    <property type="molecule type" value="Genomic_DNA"/>
</dbReference>
<feature type="compositionally biased region" description="Basic and acidic residues" evidence="10">
    <location>
        <begin position="397"/>
        <end position="407"/>
    </location>
</feature>
<dbReference type="CDD" id="cd18793">
    <property type="entry name" value="SF2_C_SNF"/>
    <property type="match status" value="1"/>
</dbReference>
<keyword evidence="15" id="KW-1185">Reference proteome</keyword>
<dbReference type="PROSITE" id="PS50089">
    <property type="entry name" value="ZF_RING_2"/>
    <property type="match status" value="1"/>
</dbReference>
<dbReference type="PANTHER" id="PTHR45626">
    <property type="entry name" value="TRANSCRIPTION TERMINATION FACTOR 2-RELATED"/>
    <property type="match status" value="1"/>
</dbReference>
<evidence type="ECO:0000256" key="1">
    <source>
        <dbReference type="ARBA" id="ARBA00008438"/>
    </source>
</evidence>
<keyword evidence="4 9" id="KW-0863">Zinc-finger</keyword>
<dbReference type="GO" id="GO:0008094">
    <property type="term" value="F:ATP-dependent activity, acting on DNA"/>
    <property type="evidence" value="ECO:0007669"/>
    <property type="project" value="TreeGrafter"/>
</dbReference>
<dbReference type="SMART" id="SM00487">
    <property type="entry name" value="DEXDc"/>
    <property type="match status" value="1"/>
</dbReference>
<organism evidence="14 15">
    <name type="scientific">Papaver somniferum</name>
    <name type="common">Opium poppy</name>
    <dbReference type="NCBI Taxonomy" id="3469"/>
    <lineage>
        <taxon>Eukaryota</taxon>
        <taxon>Viridiplantae</taxon>
        <taxon>Streptophyta</taxon>
        <taxon>Embryophyta</taxon>
        <taxon>Tracheophyta</taxon>
        <taxon>Spermatophyta</taxon>
        <taxon>Magnoliopsida</taxon>
        <taxon>Ranunculales</taxon>
        <taxon>Papaveraceae</taxon>
        <taxon>Papaveroideae</taxon>
        <taxon>Papaver</taxon>
    </lineage>
</organism>
<keyword evidence="5" id="KW-0378">Hydrolase</keyword>
<dbReference type="InterPro" id="IPR018957">
    <property type="entry name" value="Znf_C3HC4_RING-type"/>
</dbReference>
<dbReference type="InterPro" id="IPR000330">
    <property type="entry name" value="SNF2_N"/>
</dbReference>
<evidence type="ECO:0000256" key="8">
    <source>
        <dbReference type="ARBA" id="ARBA00022840"/>
    </source>
</evidence>
<evidence type="ECO:0000256" key="6">
    <source>
        <dbReference type="ARBA" id="ARBA00022806"/>
    </source>
</evidence>
<dbReference type="Gene3D" id="3.30.40.10">
    <property type="entry name" value="Zinc/RING finger domain, C3HC4 (zinc finger)"/>
    <property type="match status" value="1"/>
</dbReference>
<dbReference type="InterPro" id="IPR027417">
    <property type="entry name" value="P-loop_NTPase"/>
</dbReference>
<dbReference type="SUPFAM" id="SSF57850">
    <property type="entry name" value="RING/U-box"/>
    <property type="match status" value="1"/>
</dbReference>
<dbReference type="STRING" id="3469.A0A4Y7IXF7"/>
<evidence type="ECO:0000259" key="13">
    <source>
        <dbReference type="PROSITE" id="PS51194"/>
    </source>
</evidence>
<gene>
    <name evidence="14" type="ORF">C5167_012431</name>
</gene>
<dbReference type="GO" id="GO:0008270">
    <property type="term" value="F:zinc ion binding"/>
    <property type="evidence" value="ECO:0007669"/>
    <property type="project" value="UniProtKB-KW"/>
</dbReference>
<dbReference type="PROSITE" id="PS51192">
    <property type="entry name" value="HELICASE_ATP_BIND_1"/>
    <property type="match status" value="1"/>
</dbReference>
<dbReference type="GO" id="GO:0004386">
    <property type="term" value="F:helicase activity"/>
    <property type="evidence" value="ECO:0007669"/>
    <property type="project" value="UniProtKB-KW"/>
</dbReference>
<dbReference type="InterPro" id="IPR013083">
    <property type="entry name" value="Znf_RING/FYVE/PHD"/>
</dbReference>
<evidence type="ECO:0000259" key="11">
    <source>
        <dbReference type="PROSITE" id="PS50089"/>
    </source>
</evidence>
<feature type="domain" description="Helicase C-terminal" evidence="13">
    <location>
        <begin position="965"/>
        <end position="1141"/>
    </location>
</feature>
<feature type="domain" description="RING-type" evidence="11">
    <location>
        <begin position="877"/>
        <end position="913"/>
    </location>
</feature>
<evidence type="ECO:0000313" key="14">
    <source>
        <dbReference type="EMBL" id="RZC53574.1"/>
    </source>
</evidence>
<accession>A0A4Y7IXF7</accession>
<dbReference type="Gene3D" id="3.40.50.300">
    <property type="entry name" value="P-loop containing nucleotide triphosphate hydrolases"/>
    <property type="match status" value="1"/>
</dbReference>
<dbReference type="Pfam" id="PF00097">
    <property type="entry name" value="zf-C3HC4"/>
    <property type="match status" value="1"/>
</dbReference>
<dbReference type="GO" id="GO:0005524">
    <property type="term" value="F:ATP binding"/>
    <property type="evidence" value="ECO:0007669"/>
    <property type="project" value="UniProtKB-KW"/>
</dbReference>
<evidence type="ECO:0000256" key="10">
    <source>
        <dbReference type="SAM" id="MobiDB-lite"/>
    </source>
</evidence>
<keyword evidence="3" id="KW-0547">Nucleotide-binding</keyword>
<keyword evidence="8" id="KW-0067">ATP-binding</keyword>
<dbReference type="AlphaFoldDB" id="A0A4Y7IXF7"/>
<dbReference type="CDD" id="cd18008">
    <property type="entry name" value="DEXDc_SHPRH-like"/>
    <property type="match status" value="1"/>
</dbReference>
<dbReference type="InterPro" id="IPR001650">
    <property type="entry name" value="Helicase_C-like"/>
</dbReference>
<reference evidence="14 15" key="1">
    <citation type="journal article" date="2018" name="Science">
        <title>The opium poppy genome and morphinan production.</title>
        <authorList>
            <person name="Guo L."/>
            <person name="Winzer T."/>
            <person name="Yang X."/>
            <person name="Li Y."/>
            <person name="Ning Z."/>
            <person name="He Z."/>
            <person name="Teodor R."/>
            <person name="Lu Y."/>
            <person name="Bowser T.A."/>
            <person name="Graham I.A."/>
            <person name="Ye K."/>
        </authorList>
    </citation>
    <scope>NUCLEOTIDE SEQUENCE [LARGE SCALE GENOMIC DNA]</scope>
    <source>
        <strain evidence="15">cv. HN1</strain>
        <tissue evidence="14">Leaves</tissue>
    </source>
</reference>
<name>A0A4Y7IXF7_PAPSO</name>
<dbReference type="InterPro" id="IPR014001">
    <property type="entry name" value="Helicase_ATP-bd"/>
</dbReference>
<protein>
    <recommendedName>
        <fullName evidence="16">Helicase-like transcription factor CHR28</fullName>
    </recommendedName>
</protein>
<evidence type="ECO:0000259" key="12">
    <source>
        <dbReference type="PROSITE" id="PS51192"/>
    </source>
</evidence>
<dbReference type="Gramene" id="RZC53574">
    <property type="protein sequence ID" value="RZC53574"/>
    <property type="gene ID" value="C5167_012431"/>
</dbReference>
<keyword evidence="2" id="KW-0479">Metal-binding</keyword>
<evidence type="ECO:0000256" key="5">
    <source>
        <dbReference type="ARBA" id="ARBA00022801"/>
    </source>
</evidence>
<dbReference type="SMART" id="SM00184">
    <property type="entry name" value="RING"/>
    <property type="match status" value="1"/>
</dbReference>
<keyword evidence="6" id="KW-0347">Helicase</keyword>
<evidence type="ECO:0000256" key="2">
    <source>
        <dbReference type="ARBA" id="ARBA00022723"/>
    </source>
</evidence>
<dbReference type="Pfam" id="PF00271">
    <property type="entry name" value="Helicase_C"/>
    <property type="match status" value="1"/>
</dbReference>
<feature type="region of interest" description="Disordered" evidence="10">
    <location>
        <begin position="387"/>
        <end position="407"/>
    </location>
</feature>
<dbReference type="SUPFAM" id="SSF52540">
    <property type="entry name" value="P-loop containing nucleoside triphosphate hydrolases"/>
    <property type="match status" value="2"/>
</dbReference>